<reference evidence="3 4" key="1">
    <citation type="journal article" date="2018" name="Int. J. Syst. Evol. Microbiol.">
        <title>Paraburkholderia azotifigens sp. nov., a nitrogen-fixing bacterium isolated from paddy soil.</title>
        <authorList>
            <person name="Choi G.M."/>
            <person name="Im W.T."/>
        </authorList>
    </citation>
    <scope>NUCLEOTIDE SEQUENCE [LARGE SCALE GENOMIC DNA]</scope>
    <source>
        <strain evidence="3 4">NF 2-5-3</strain>
    </source>
</reference>
<keyword evidence="5" id="KW-1185">Reference proteome</keyword>
<proteinExistence type="predicted"/>
<feature type="chain" id="PRO_5022812563" description="Autotransporter outer membrane beta-barrel domain-containing protein" evidence="1">
    <location>
        <begin position="29"/>
        <end position="110"/>
    </location>
</feature>
<comment type="caution">
    <text evidence="3">The sequence shown here is derived from an EMBL/GenBank/DDBJ whole genome shotgun (WGS) entry which is preliminary data.</text>
</comment>
<organism evidence="3 4">
    <name type="scientific">Paraburkholderia azotifigens</name>
    <dbReference type="NCBI Taxonomy" id="2057004"/>
    <lineage>
        <taxon>Bacteria</taxon>
        <taxon>Pseudomonadati</taxon>
        <taxon>Pseudomonadota</taxon>
        <taxon>Betaproteobacteria</taxon>
        <taxon>Burkholderiales</taxon>
        <taxon>Burkholderiaceae</taxon>
        <taxon>Paraburkholderia</taxon>
    </lineage>
</organism>
<dbReference type="RefSeq" id="WP_147236520.1">
    <property type="nucleotide sequence ID" value="NZ_JAZHFZ010000078.1"/>
</dbReference>
<name>A0A5C6VIH0_9BURK</name>
<reference evidence="3" key="2">
    <citation type="submission" date="2019-08" db="EMBL/GenBank/DDBJ databases">
        <authorList>
            <person name="Im W.-T."/>
        </authorList>
    </citation>
    <scope>NUCLEOTIDE SEQUENCE</scope>
    <source>
        <strain evidence="3">NF 2-5-3</strain>
    </source>
</reference>
<dbReference type="AlphaFoldDB" id="A0A5C6VIH0"/>
<evidence type="ECO:0000313" key="3">
    <source>
        <dbReference type="EMBL" id="TXC84501.1"/>
    </source>
</evidence>
<evidence type="ECO:0000313" key="4">
    <source>
        <dbReference type="Proteomes" id="UP000321776"/>
    </source>
</evidence>
<evidence type="ECO:0008006" key="6">
    <source>
        <dbReference type="Google" id="ProtNLM"/>
    </source>
</evidence>
<evidence type="ECO:0000256" key="1">
    <source>
        <dbReference type="SAM" id="SignalP"/>
    </source>
</evidence>
<sequence>MKERFAMKFFRVLVSFGIFAMFSNMVFADTTNTIKQKGTNNTIDNKIVGKGDVSTFMNSGSVSVGGTATQNSILVNDTKHGSTNTIDLNGGTNTISGTGMQNSIAVGKGK</sequence>
<dbReference type="Proteomes" id="UP000321776">
    <property type="component" value="Unassembled WGS sequence"/>
</dbReference>
<reference evidence="2 5" key="3">
    <citation type="submission" date="2024-01" db="EMBL/GenBank/DDBJ databases">
        <title>The diversity of rhizobia nodulating Mimosa spp. in eleven states of Brazil covering several biomes is determined by host plant, location, and edaphic factors.</title>
        <authorList>
            <person name="Rouws L."/>
            <person name="Barauna A."/>
            <person name="Beukes C."/>
            <person name="De Faria S.M."/>
            <person name="Gross E."/>
            <person name="Dos Reis Junior F.B."/>
            <person name="Simon M."/>
            <person name="Maluk M."/>
            <person name="Odee D.W."/>
            <person name="Kenicer G."/>
            <person name="Young J.P.W."/>
            <person name="Reis V.M."/>
            <person name="Zilli J."/>
            <person name="James E.K."/>
        </authorList>
    </citation>
    <scope>NUCLEOTIDE SEQUENCE [LARGE SCALE GENOMIC DNA]</scope>
    <source>
        <strain evidence="2 5">JPY530</strain>
    </source>
</reference>
<dbReference type="EMBL" id="JAZHGA010000032">
    <property type="protein sequence ID" value="MEM5344277.1"/>
    <property type="molecule type" value="Genomic_DNA"/>
</dbReference>
<gene>
    <name evidence="3" type="ORF">FRZ40_29975</name>
    <name evidence="2" type="ORF">V4C56_32220</name>
</gene>
<keyword evidence="1" id="KW-0732">Signal</keyword>
<evidence type="ECO:0000313" key="2">
    <source>
        <dbReference type="EMBL" id="MEM5344277.1"/>
    </source>
</evidence>
<dbReference type="Proteomes" id="UP001481677">
    <property type="component" value="Unassembled WGS sequence"/>
</dbReference>
<evidence type="ECO:0000313" key="5">
    <source>
        <dbReference type="Proteomes" id="UP001481677"/>
    </source>
</evidence>
<protein>
    <recommendedName>
        <fullName evidence="6">Autotransporter outer membrane beta-barrel domain-containing protein</fullName>
    </recommendedName>
</protein>
<feature type="signal peptide" evidence="1">
    <location>
        <begin position="1"/>
        <end position="28"/>
    </location>
</feature>
<accession>A0A5C6VIH0</accession>
<dbReference type="EMBL" id="VOQS01000003">
    <property type="protein sequence ID" value="TXC84501.1"/>
    <property type="molecule type" value="Genomic_DNA"/>
</dbReference>